<dbReference type="AlphaFoldDB" id="A0A9N8PA38"/>
<evidence type="ECO:0000313" key="4">
    <source>
        <dbReference type="EMBL" id="CAD0087500.1"/>
    </source>
</evidence>
<comment type="caution">
    <text evidence="4">The sequence shown here is derived from an EMBL/GenBank/DDBJ whole genome shotgun (WGS) entry which is preliminary data.</text>
</comment>
<evidence type="ECO:0000256" key="1">
    <source>
        <dbReference type="ARBA" id="ARBA00005578"/>
    </source>
</evidence>
<accession>A0A9N8PA38</accession>
<comment type="similarity">
    <text evidence="1 2">Belongs to the BolA/IbaG family.</text>
</comment>
<dbReference type="SUPFAM" id="SSF82657">
    <property type="entry name" value="BolA-like"/>
    <property type="match status" value="1"/>
</dbReference>
<evidence type="ECO:0008006" key="6">
    <source>
        <dbReference type="Google" id="ProtNLM"/>
    </source>
</evidence>
<dbReference type="InterPro" id="IPR036065">
    <property type="entry name" value="BolA-like_sf"/>
</dbReference>
<evidence type="ECO:0000256" key="2">
    <source>
        <dbReference type="RuleBase" id="RU003860"/>
    </source>
</evidence>
<evidence type="ECO:0000256" key="3">
    <source>
        <dbReference type="SAM" id="MobiDB-lite"/>
    </source>
</evidence>
<name>A0A9N8PA38_9PEZI</name>
<proteinExistence type="inferred from homology"/>
<keyword evidence="5" id="KW-1185">Reference proteome</keyword>
<dbReference type="Gene3D" id="3.10.20.90">
    <property type="entry name" value="Phosphatidylinositol 3-kinase Catalytic Subunit, Chain A, domain 1"/>
    <property type="match status" value="1"/>
</dbReference>
<evidence type="ECO:0000313" key="5">
    <source>
        <dbReference type="Proteomes" id="UP000716446"/>
    </source>
</evidence>
<sequence length="190" mass="20627">MAPSRAVLRSASTAFAALRTSSRTLASAAHPARQLHHLSPSSRSTLTQRSILTTSPSLRHNSSDAATASSTAVEAPDYLDEKELHIFQKLAAELSPTKLEVRAAKKQKAERSNGKTDTDDIQVQDVSGGCGSMYALDIVSAKFKGLSVIKQHRLVNAVLKDEIKGWHGVQLKTKAPDWDKPLRIGDYEVL</sequence>
<feature type="region of interest" description="Disordered" evidence="3">
    <location>
        <begin position="27"/>
        <end position="49"/>
    </location>
</feature>
<dbReference type="PANTHER" id="PTHR46188:SF1">
    <property type="entry name" value="BOLA-LIKE PROTEIN 3"/>
    <property type="match status" value="1"/>
</dbReference>
<organism evidence="4 5">
    <name type="scientific">Aureobasidium vineae</name>
    <dbReference type="NCBI Taxonomy" id="2773715"/>
    <lineage>
        <taxon>Eukaryota</taxon>
        <taxon>Fungi</taxon>
        <taxon>Dikarya</taxon>
        <taxon>Ascomycota</taxon>
        <taxon>Pezizomycotina</taxon>
        <taxon>Dothideomycetes</taxon>
        <taxon>Dothideomycetidae</taxon>
        <taxon>Dothideales</taxon>
        <taxon>Saccotheciaceae</taxon>
        <taxon>Aureobasidium</taxon>
    </lineage>
</organism>
<dbReference type="GO" id="GO:0005759">
    <property type="term" value="C:mitochondrial matrix"/>
    <property type="evidence" value="ECO:0007669"/>
    <property type="project" value="TreeGrafter"/>
</dbReference>
<reference evidence="4" key="1">
    <citation type="submission" date="2020-06" db="EMBL/GenBank/DDBJ databases">
        <authorList>
            <person name="Onetto C."/>
        </authorList>
    </citation>
    <scope>NUCLEOTIDE SEQUENCE</scope>
</reference>
<dbReference type="PANTHER" id="PTHR46188">
    <property type="entry name" value="BOLA-LIKE PROTEIN 3"/>
    <property type="match status" value="1"/>
</dbReference>
<feature type="compositionally biased region" description="Polar residues" evidence="3">
    <location>
        <begin position="39"/>
        <end position="49"/>
    </location>
</feature>
<dbReference type="EMBL" id="CAIJEN010000005">
    <property type="protein sequence ID" value="CAD0087500.1"/>
    <property type="molecule type" value="Genomic_DNA"/>
</dbReference>
<protein>
    <recommendedName>
        <fullName evidence="6">Bola-like protein</fullName>
    </recommendedName>
</protein>
<dbReference type="InterPro" id="IPR052275">
    <property type="entry name" value="Mt_Fe-S_assembly_factor"/>
</dbReference>
<dbReference type="Proteomes" id="UP000716446">
    <property type="component" value="Unassembled WGS sequence"/>
</dbReference>
<dbReference type="InterPro" id="IPR002634">
    <property type="entry name" value="BolA"/>
</dbReference>
<gene>
    <name evidence="4" type="ORF">AWRI4619_LOCUS4647</name>
</gene>
<dbReference type="Pfam" id="PF01722">
    <property type="entry name" value="BolA"/>
    <property type="match status" value="1"/>
</dbReference>